<proteinExistence type="predicted"/>
<evidence type="ECO:0000313" key="1">
    <source>
        <dbReference type="EMBL" id="RZT87238.1"/>
    </source>
</evidence>
<dbReference type="OrthoDB" id="3575561at2"/>
<dbReference type="EMBL" id="SHKL01000001">
    <property type="protein sequence ID" value="RZT87238.1"/>
    <property type="molecule type" value="Genomic_DNA"/>
</dbReference>
<organism evidence="1 2">
    <name type="scientific">Pseudonocardia sediminis</name>
    <dbReference type="NCBI Taxonomy" id="1397368"/>
    <lineage>
        <taxon>Bacteria</taxon>
        <taxon>Bacillati</taxon>
        <taxon>Actinomycetota</taxon>
        <taxon>Actinomycetes</taxon>
        <taxon>Pseudonocardiales</taxon>
        <taxon>Pseudonocardiaceae</taxon>
        <taxon>Pseudonocardia</taxon>
    </lineage>
</organism>
<sequence>MHVDETCPHCGSASVAAVGPARPYAPPPGLPAEGLRVDRPDDEPDRRCLSCAFAWPVSDPYPRWPLTADLAWLTPDDRRRATALIDERFRVTTGVCDAVRASSADAEEPLAAYADLGDWLSQRYADVLGDPVGAGMDRLVVPADRSDAVRLLESANRVCRALELVRSASVVEYDRDVREVGYRLVEFDRLERELDLPSSLGRDLPSAVDPVPDDPDSDEGTLAALLRAGAPEAAAGVDESWESVVDMATAVFARHGSALAWAREAWQVLGGAGLTSFDTHVDRARVACRLLCLDVLRQEFDVRMFDGGAPGYWTLDVDALLDTVDGVDPVVLGMLAERDDLGLDTEADADPEDGWCRAVVDEVVRQECSEVVWALRAHQRDAVVFASLWAAARDDVAYPLSDEAVAWIVDSDLSADKMVAYEWVGDGMPID</sequence>
<dbReference type="Proteomes" id="UP000291591">
    <property type="component" value="Unassembled WGS sequence"/>
</dbReference>
<protein>
    <submittedName>
        <fullName evidence="1">Uncharacterized protein</fullName>
    </submittedName>
</protein>
<accession>A0A4Q7V1D9</accession>
<evidence type="ECO:0000313" key="2">
    <source>
        <dbReference type="Proteomes" id="UP000291591"/>
    </source>
</evidence>
<name>A0A4Q7V1D9_PSEST</name>
<reference evidence="1 2" key="1">
    <citation type="submission" date="2019-02" db="EMBL/GenBank/DDBJ databases">
        <title>Sequencing the genomes of 1000 actinobacteria strains.</title>
        <authorList>
            <person name="Klenk H.-P."/>
        </authorList>
    </citation>
    <scope>NUCLEOTIDE SEQUENCE [LARGE SCALE GENOMIC DNA]</scope>
    <source>
        <strain evidence="1 2">DSM 45779</strain>
    </source>
</reference>
<comment type="caution">
    <text evidence="1">The sequence shown here is derived from an EMBL/GenBank/DDBJ whole genome shotgun (WGS) entry which is preliminary data.</text>
</comment>
<keyword evidence="2" id="KW-1185">Reference proteome</keyword>
<dbReference type="RefSeq" id="WP_130291417.1">
    <property type="nucleotide sequence ID" value="NZ_SHKL01000001.1"/>
</dbReference>
<gene>
    <name evidence="1" type="ORF">EV383_4148</name>
</gene>
<dbReference type="AlphaFoldDB" id="A0A4Q7V1D9"/>